<reference evidence="5" key="1">
    <citation type="submission" date="2022-07" db="EMBL/GenBank/DDBJ databases">
        <title>The genome of Lyophyllum shimeji provides insight into the initial evolution of ectomycorrhizal fungal genome.</title>
        <authorList>
            <person name="Kobayashi Y."/>
            <person name="Shibata T."/>
            <person name="Hirakawa H."/>
            <person name="Shigenobu S."/>
            <person name="Nishiyama T."/>
            <person name="Yamada A."/>
            <person name="Hasebe M."/>
            <person name="Kawaguchi M."/>
        </authorList>
    </citation>
    <scope>NUCLEOTIDE SEQUENCE</scope>
    <source>
        <strain evidence="5">AT787</strain>
    </source>
</reference>
<feature type="domain" description="Hpc2-related" evidence="3">
    <location>
        <begin position="191"/>
        <end position="236"/>
    </location>
</feature>
<evidence type="ECO:0000313" key="6">
    <source>
        <dbReference type="Proteomes" id="UP001063166"/>
    </source>
</evidence>
<dbReference type="EMBL" id="BRPK01000017">
    <property type="protein sequence ID" value="GLB44449.1"/>
    <property type="molecule type" value="Genomic_DNA"/>
</dbReference>
<dbReference type="Pfam" id="PF14075">
    <property type="entry name" value="UBN_AB"/>
    <property type="match status" value="1"/>
</dbReference>
<dbReference type="InterPro" id="IPR026947">
    <property type="entry name" value="UBN_middle_dom"/>
</dbReference>
<evidence type="ECO:0000256" key="2">
    <source>
        <dbReference type="SAM" id="MobiDB-lite"/>
    </source>
</evidence>
<dbReference type="Pfam" id="PF08729">
    <property type="entry name" value="HUN"/>
    <property type="match status" value="1"/>
</dbReference>
<keyword evidence="6" id="KW-1185">Reference proteome</keyword>
<evidence type="ECO:0000259" key="3">
    <source>
        <dbReference type="Pfam" id="PF08729"/>
    </source>
</evidence>
<feature type="compositionally biased region" description="Low complexity" evidence="2">
    <location>
        <begin position="497"/>
        <end position="506"/>
    </location>
</feature>
<feature type="compositionally biased region" description="Basic and acidic residues" evidence="2">
    <location>
        <begin position="507"/>
        <end position="526"/>
    </location>
</feature>
<dbReference type="AlphaFoldDB" id="A0A9P3PZG7"/>
<dbReference type="Proteomes" id="UP001063166">
    <property type="component" value="Unassembled WGS sequence"/>
</dbReference>
<organism evidence="5 6">
    <name type="scientific">Lyophyllum shimeji</name>
    <name type="common">Hon-shimeji</name>
    <name type="synonym">Tricholoma shimeji</name>
    <dbReference type="NCBI Taxonomy" id="47721"/>
    <lineage>
        <taxon>Eukaryota</taxon>
        <taxon>Fungi</taxon>
        <taxon>Dikarya</taxon>
        <taxon>Basidiomycota</taxon>
        <taxon>Agaricomycotina</taxon>
        <taxon>Agaricomycetes</taxon>
        <taxon>Agaricomycetidae</taxon>
        <taxon>Agaricales</taxon>
        <taxon>Tricholomatineae</taxon>
        <taxon>Lyophyllaceae</taxon>
        <taxon>Lyophyllum</taxon>
    </lineage>
</organism>
<accession>A0A9P3PZG7</accession>
<evidence type="ECO:0000259" key="4">
    <source>
        <dbReference type="Pfam" id="PF14075"/>
    </source>
</evidence>
<dbReference type="InterPro" id="IPR014840">
    <property type="entry name" value="HRD"/>
</dbReference>
<sequence length="623" mass="67704">MDVDMGSGDGHSPSSHHHETTPPQSPASTRASSVIPLDSNPNLTSVSGDDESSVVEEAKPIGVVPAPAPPPIAGGNDNNNNNNNINDNQTSQPAAPASKPASTATSAKPRSSKPKARTPSPSPPPPPPPAPLQTIRLDIKLGGPDNYAVDVAELARASGQRPPTPVRVVSVTEHSETEEDEEHKGKTKIKKKRKNPAYEHYDVTDPFIDDSELAIDERTYFAQTKQQGFYVSSGEVALLKDKTPKKPKSKLNPLLASAKQGALSLSLAGTSKKPLVAVKSEAPGTATGAGTRELPLAVPSGSASEEESKVAPGAGAYTVGDPRVGEKRKRYVTVVEGGKKRKIVDLQSFHPLIQEEVEKLKVLIAKENWDQKGKFPPALKPPLAQLAVLAIKLDEYDEHFFNLMPTLFPYNKFTMSKLIKRTVFQEHTALLMERQEALLAELAEQAKAGFAKAEEEWEKAVLAWDKRQEKLRLEGAAGAGTDSTGPTRDPTEEMDVDASPSASVSAADKDKDKDKDKEGKEVKEVHPQQPPGKKYRLTESMKAIVWQLVLLSNECCRLENEKNTLEGSVIQVSEQGLRKALYQKIVAAFPEGWLSSGQISRDVSSMKKRFEKEAMENEHEQDF</sequence>
<feature type="region of interest" description="Disordered" evidence="2">
    <location>
        <begin position="473"/>
        <end position="536"/>
    </location>
</feature>
<feature type="compositionally biased region" description="Low complexity" evidence="2">
    <location>
        <begin position="73"/>
        <end position="109"/>
    </location>
</feature>
<proteinExistence type="predicted"/>
<evidence type="ECO:0000313" key="5">
    <source>
        <dbReference type="EMBL" id="GLB44449.1"/>
    </source>
</evidence>
<name>A0A9P3PZG7_LYOSH</name>
<keyword evidence="1" id="KW-0597">Phosphoprotein</keyword>
<feature type="compositionally biased region" description="Pro residues" evidence="2">
    <location>
        <begin position="120"/>
        <end position="131"/>
    </location>
</feature>
<feature type="region of interest" description="Disordered" evidence="2">
    <location>
        <begin position="283"/>
        <end position="321"/>
    </location>
</feature>
<feature type="region of interest" description="Disordered" evidence="2">
    <location>
        <begin position="155"/>
        <end position="195"/>
    </location>
</feature>
<feature type="compositionally biased region" description="Basic residues" evidence="2">
    <location>
        <begin position="185"/>
        <end position="195"/>
    </location>
</feature>
<gene>
    <name evidence="5" type="ORF">LshimejAT787_1700760</name>
</gene>
<comment type="caution">
    <text evidence="5">The sequence shown here is derived from an EMBL/GenBank/DDBJ whole genome shotgun (WGS) entry which is preliminary data.</text>
</comment>
<protein>
    <submittedName>
        <fullName evidence="5">HPC2 and ubinuclein domain containing protein</fullName>
    </submittedName>
</protein>
<dbReference type="OrthoDB" id="5576775at2759"/>
<feature type="domain" description="Ubinuclein middle" evidence="4">
    <location>
        <begin position="347"/>
        <end position="601"/>
    </location>
</feature>
<evidence type="ECO:0000256" key="1">
    <source>
        <dbReference type="ARBA" id="ARBA00022553"/>
    </source>
</evidence>
<feature type="region of interest" description="Disordered" evidence="2">
    <location>
        <begin position="1"/>
        <end position="143"/>
    </location>
</feature>